<feature type="compositionally biased region" description="Gly residues" evidence="2">
    <location>
        <begin position="387"/>
        <end position="396"/>
    </location>
</feature>
<dbReference type="SUPFAM" id="SSF143631">
    <property type="entry name" value="ApbE-like"/>
    <property type="match status" value="1"/>
</dbReference>
<gene>
    <name evidence="3" type="ORF">WR25_15769</name>
</gene>
<comment type="caution">
    <text evidence="3">The sequence shown here is derived from an EMBL/GenBank/DDBJ whole genome shotgun (WGS) entry which is preliminary data.</text>
</comment>
<dbReference type="InterPro" id="IPR003374">
    <property type="entry name" value="ApbE-like_sf"/>
</dbReference>
<dbReference type="EMBL" id="LIAE01010104">
    <property type="protein sequence ID" value="PAV66388.1"/>
    <property type="molecule type" value="Genomic_DNA"/>
</dbReference>
<reference evidence="3 4" key="1">
    <citation type="journal article" date="2017" name="Curr. Biol.">
        <title>Genome architecture and evolution of a unichromosomal asexual nematode.</title>
        <authorList>
            <person name="Fradin H."/>
            <person name="Zegar C."/>
            <person name="Gutwein M."/>
            <person name="Lucas J."/>
            <person name="Kovtun M."/>
            <person name="Corcoran D."/>
            <person name="Baugh L.R."/>
            <person name="Kiontke K."/>
            <person name="Gunsalus K."/>
            <person name="Fitch D.H."/>
            <person name="Piano F."/>
        </authorList>
    </citation>
    <scope>NUCLEOTIDE SEQUENCE [LARGE SCALE GENOMIC DNA]</scope>
    <source>
        <strain evidence="3">PF1309</strain>
    </source>
</reference>
<organism evidence="3 4">
    <name type="scientific">Diploscapter pachys</name>
    <dbReference type="NCBI Taxonomy" id="2018661"/>
    <lineage>
        <taxon>Eukaryota</taxon>
        <taxon>Metazoa</taxon>
        <taxon>Ecdysozoa</taxon>
        <taxon>Nematoda</taxon>
        <taxon>Chromadorea</taxon>
        <taxon>Rhabditida</taxon>
        <taxon>Rhabditina</taxon>
        <taxon>Rhabditomorpha</taxon>
        <taxon>Rhabditoidea</taxon>
        <taxon>Rhabditidae</taxon>
        <taxon>Diploscapter</taxon>
    </lineage>
</organism>
<feature type="coiled-coil region" evidence="1">
    <location>
        <begin position="519"/>
        <end position="569"/>
    </location>
</feature>
<name>A0A2A2JXI4_9BILA</name>
<dbReference type="Gene3D" id="1.10.287.950">
    <property type="entry name" value="Methyl-accepting chemotaxis protein"/>
    <property type="match status" value="1"/>
</dbReference>
<evidence type="ECO:0000313" key="3">
    <source>
        <dbReference type="EMBL" id="PAV66388.1"/>
    </source>
</evidence>
<keyword evidence="4" id="KW-1185">Reference proteome</keyword>
<sequence length="797" mass="83515">MASVGNLSVSLGLDSAQFIAGLKRAAAQTQATGAQISKFLSGAKAIGGTLAAAFSVDWIRGQIQSAFDYADAIQDLADRTGATTKFIQEFRYAAQLSGSSVEGADAAVEKFSKNLGSAASGNQAMLKQMKDLGVTSTDVDTAIKQAADGIAKLPTKAQQAAASVSLFGKSAQELTQLLSQGSSGINDLARAADDLGIVLDDRLIANAGQVNDKLDAMSMIVTAQFANVIIQNADAIAGLADAIAKVVTQLIQFWAQNPKTAMTIMGGLAGAAGGFMVAGPWGAVAGGIGGAAGGYYMGSKMEQSMNDNSGDLKVRLAEFRKARAAYKDAKAGKGGQYLPDMSGMGGMGTYIPPDVKAAGAEFVRQGNLLKQATARQEAANAARNAPKGGGTGGGTLPGLKPTGGSKKTTPEDHSAEYRQRALRQFQDAMSDAEIDFLSAKRDLSPEVVDQSALEREMLEIRKQRELRRIDDDTGSDKEIAEGKKRYTEAQANELKAKLEAINYQEADLINHRENEALAKEALEVRRAGLQNDVDLLQGDLALARGRTEKADIQKRIIRNQAEQERLELEAVIASKDSTDAQKKIAQARLDLLDRITKQQTDAVDKGNKSPLGQFLDDIPSTAEEINDALENVEVNGLQSLQDGLANAITGVGSLGDAFKSMTSTVINGLIQIALQQAIIKPLGNALFGGGDGGLGGIFGGLFGKRANGGLTRPGRYLMGERGPEIVDVGNTANVVNTRQLGVANDNGGGINVSFGPITSNDPAMVKALALQAMAEAAPVFRKQGTDATLAKIKRPSL</sequence>
<accession>A0A2A2JXI4</accession>
<evidence type="ECO:0000313" key="4">
    <source>
        <dbReference type="Proteomes" id="UP000218231"/>
    </source>
</evidence>
<evidence type="ECO:0000256" key="2">
    <source>
        <dbReference type="SAM" id="MobiDB-lite"/>
    </source>
</evidence>
<protein>
    <submittedName>
        <fullName evidence="3">Uncharacterized protein</fullName>
    </submittedName>
</protein>
<feature type="region of interest" description="Disordered" evidence="2">
    <location>
        <begin position="374"/>
        <end position="417"/>
    </location>
</feature>
<feature type="compositionally biased region" description="Basic and acidic residues" evidence="2">
    <location>
        <begin position="408"/>
        <end position="417"/>
    </location>
</feature>
<evidence type="ECO:0000256" key="1">
    <source>
        <dbReference type="SAM" id="Coils"/>
    </source>
</evidence>
<keyword evidence="1" id="KW-0175">Coiled coil</keyword>
<dbReference type="AlphaFoldDB" id="A0A2A2JXI4"/>
<dbReference type="SUPFAM" id="SSF58104">
    <property type="entry name" value="Methyl-accepting chemotaxis protein (MCP) signaling domain"/>
    <property type="match status" value="1"/>
</dbReference>
<feature type="compositionally biased region" description="Low complexity" evidence="2">
    <location>
        <begin position="374"/>
        <end position="386"/>
    </location>
</feature>
<proteinExistence type="predicted"/>
<dbReference type="Proteomes" id="UP000218231">
    <property type="component" value="Unassembled WGS sequence"/>
</dbReference>